<dbReference type="PANTHER" id="PTHR11523:SF31">
    <property type="entry name" value="AT04468P-RELATED"/>
    <property type="match status" value="1"/>
</dbReference>
<keyword evidence="5 8" id="KW-1133">Transmembrane helix</keyword>
<dbReference type="Pfam" id="PF00287">
    <property type="entry name" value="Na_K-ATPase"/>
    <property type="match status" value="1"/>
</dbReference>
<evidence type="ECO:0000256" key="5">
    <source>
        <dbReference type="ARBA" id="ARBA00022989"/>
    </source>
</evidence>
<evidence type="ECO:0000313" key="9">
    <source>
        <dbReference type="Proteomes" id="UP000829291"/>
    </source>
</evidence>
<feature type="region of interest" description="Disordered" evidence="7">
    <location>
        <begin position="1"/>
        <end position="24"/>
    </location>
</feature>
<dbReference type="GeneID" id="107227441"/>
<evidence type="ECO:0000256" key="3">
    <source>
        <dbReference type="ARBA" id="ARBA00022692"/>
    </source>
</evidence>
<organism evidence="9 10">
    <name type="scientific">Neodiprion lecontei</name>
    <name type="common">Redheaded pine sawfly</name>
    <dbReference type="NCBI Taxonomy" id="441921"/>
    <lineage>
        <taxon>Eukaryota</taxon>
        <taxon>Metazoa</taxon>
        <taxon>Ecdysozoa</taxon>
        <taxon>Arthropoda</taxon>
        <taxon>Hexapoda</taxon>
        <taxon>Insecta</taxon>
        <taxon>Pterygota</taxon>
        <taxon>Neoptera</taxon>
        <taxon>Endopterygota</taxon>
        <taxon>Hymenoptera</taxon>
        <taxon>Tenthredinoidea</taxon>
        <taxon>Diprionidae</taxon>
        <taxon>Diprioninae</taxon>
        <taxon>Neodiprion</taxon>
    </lineage>
</organism>
<dbReference type="PANTHER" id="PTHR11523">
    <property type="entry name" value="SODIUM/POTASSIUM-DEPENDENT ATPASE BETA SUBUNIT"/>
    <property type="match status" value="1"/>
</dbReference>
<feature type="transmembrane region" description="Helical" evidence="8">
    <location>
        <begin position="52"/>
        <end position="74"/>
    </location>
</feature>
<evidence type="ECO:0000256" key="2">
    <source>
        <dbReference type="ARBA" id="ARBA00005876"/>
    </source>
</evidence>
<keyword evidence="9" id="KW-1185">Reference proteome</keyword>
<protein>
    <submittedName>
        <fullName evidence="10">Sodium/potassium-transporting ATPase subunit beta-2-like isoform X1</fullName>
    </submittedName>
</protein>
<keyword evidence="3 8" id="KW-0812">Transmembrane</keyword>
<comment type="subcellular location">
    <subcellularLocation>
        <location evidence="1">Membrane</location>
        <topology evidence="1">Single-pass type II membrane protein</topology>
    </subcellularLocation>
</comment>
<dbReference type="Proteomes" id="UP000829291">
    <property type="component" value="Chromosome 2"/>
</dbReference>
<proteinExistence type="inferred from homology"/>
<evidence type="ECO:0000313" key="10">
    <source>
        <dbReference type="RefSeq" id="XP_046587187.1"/>
    </source>
</evidence>
<dbReference type="InterPro" id="IPR038702">
    <property type="entry name" value="Na/K_ATPase_sub_beta_sf"/>
</dbReference>
<keyword evidence="6 8" id="KW-0472">Membrane</keyword>
<name>A0ABM3FGP4_NEOLC</name>
<comment type="similarity">
    <text evidence="2">Belongs to the X(+)/potassium ATPases subunit beta family.</text>
</comment>
<reference evidence="10" key="1">
    <citation type="submission" date="2025-08" db="UniProtKB">
        <authorList>
            <consortium name="RefSeq"/>
        </authorList>
    </citation>
    <scope>IDENTIFICATION</scope>
    <source>
        <tissue evidence="10">Thorax and Abdomen</tissue>
    </source>
</reference>
<dbReference type="InterPro" id="IPR000402">
    <property type="entry name" value="Na/K_ATPase_sub_beta"/>
</dbReference>
<evidence type="ECO:0000256" key="1">
    <source>
        <dbReference type="ARBA" id="ARBA00004606"/>
    </source>
</evidence>
<accession>A0ABM3FGP4</accession>
<evidence type="ECO:0000256" key="8">
    <source>
        <dbReference type="SAM" id="Phobius"/>
    </source>
</evidence>
<keyword evidence="4" id="KW-0735">Signal-anchor</keyword>
<feature type="compositionally biased region" description="Basic and acidic residues" evidence="7">
    <location>
        <begin position="1"/>
        <end position="19"/>
    </location>
</feature>
<gene>
    <name evidence="10" type="primary">LOC107227441</name>
</gene>
<evidence type="ECO:0000256" key="6">
    <source>
        <dbReference type="ARBA" id="ARBA00023136"/>
    </source>
</evidence>
<dbReference type="Gene3D" id="2.60.40.1660">
    <property type="entry name" value="Na, k-atpase alpha subunit"/>
    <property type="match status" value="1"/>
</dbReference>
<evidence type="ECO:0000256" key="7">
    <source>
        <dbReference type="SAM" id="MobiDB-lite"/>
    </source>
</evidence>
<dbReference type="RefSeq" id="XP_046587187.1">
    <property type="nucleotide sequence ID" value="XM_046731231.1"/>
</dbReference>
<evidence type="ECO:0000256" key="4">
    <source>
        <dbReference type="ARBA" id="ARBA00022968"/>
    </source>
</evidence>
<sequence length="357" mass="40878">MSHQVKRSENETFKTAERSRRSRAKVPRWKALRLAIYDPSTKKFLGRTKSSWGVVGLFYLVFFTVLVILCAICYKGLMLSIDLKRPTYILEDSLIGTSPGLGFRPISDDINQGSLVWYNTSNSSDVKTWKKRIDKFLDVYVNSSLLPTRGKNQRFCTNIQPVSVKTVCAFDVTGWGDCSPGGNYGYDNSTPCFFIKLNKIYGWVPSYYNGNKPLPLDMPPNIRDKIKSTNFSNLNVVWVSCQGQNPADREMIGDIKYYPTHHGFLGYYFPFTNTPGYLSPLVAVQFSSSKKTKYTVSACASRHPECPIYTLTFLWLDPKRSEKYCIEIQVYMLFQSEFIYTNHLLYSNVANNKKLSF</sequence>